<dbReference type="PANTHER" id="PTHR30469:SF12">
    <property type="entry name" value="MULTIDRUG RESISTANCE PROTEIN MDTA"/>
    <property type="match status" value="1"/>
</dbReference>
<feature type="region of interest" description="Disordered" evidence="2">
    <location>
        <begin position="373"/>
        <end position="397"/>
    </location>
</feature>
<evidence type="ECO:0000259" key="3">
    <source>
        <dbReference type="Pfam" id="PF25973"/>
    </source>
</evidence>
<accession>A0ABT5TRS5</accession>
<evidence type="ECO:0000313" key="5">
    <source>
        <dbReference type="Proteomes" id="UP001213691"/>
    </source>
</evidence>
<comment type="similarity">
    <text evidence="1">Belongs to the membrane fusion protein (MFP) (TC 8.A.1) family.</text>
</comment>
<dbReference type="Gene3D" id="2.40.50.100">
    <property type="match status" value="1"/>
</dbReference>
<dbReference type="Pfam" id="PF25973">
    <property type="entry name" value="BSH_CzcB"/>
    <property type="match status" value="1"/>
</dbReference>
<gene>
    <name evidence="4" type="ORF">PQR79_19865</name>
</gene>
<dbReference type="Proteomes" id="UP001213691">
    <property type="component" value="Unassembled WGS sequence"/>
</dbReference>
<protein>
    <submittedName>
        <fullName evidence="4">Efflux RND transporter periplasmic adaptor subunit</fullName>
    </submittedName>
</protein>
<dbReference type="RefSeq" id="WP_238107619.1">
    <property type="nucleotide sequence ID" value="NZ_JAQQPZ010000015.1"/>
</dbReference>
<dbReference type="EMBL" id="JAQQPZ010000015">
    <property type="protein sequence ID" value="MDD8061329.1"/>
    <property type="molecule type" value="Genomic_DNA"/>
</dbReference>
<keyword evidence="5" id="KW-1185">Reference proteome</keyword>
<dbReference type="SUPFAM" id="SSF111369">
    <property type="entry name" value="HlyD-like secretion proteins"/>
    <property type="match status" value="1"/>
</dbReference>
<dbReference type="InterPro" id="IPR058647">
    <property type="entry name" value="BSH_CzcB-like"/>
</dbReference>
<feature type="domain" description="CzcB-like barrel-sandwich hybrid" evidence="3">
    <location>
        <begin position="71"/>
        <end position="208"/>
    </location>
</feature>
<dbReference type="InterPro" id="IPR006143">
    <property type="entry name" value="RND_pump_MFP"/>
</dbReference>
<dbReference type="NCBIfam" id="TIGR01730">
    <property type="entry name" value="RND_mfp"/>
    <property type="match status" value="1"/>
</dbReference>
<proteinExistence type="inferred from homology"/>
<dbReference type="Gene3D" id="2.40.30.170">
    <property type="match status" value="1"/>
</dbReference>
<evidence type="ECO:0000256" key="1">
    <source>
        <dbReference type="ARBA" id="ARBA00009477"/>
    </source>
</evidence>
<dbReference type="PANTHER" id="PTHR30469">
    <property type="entry name" value="MULTIDRUG RESISTANCE PROTEIN MDTA"/>
    <property type="match status" value="1"/>
</dbReference>
<evidence type="ECO:0000256" key="2">
    <source>
        <dbReference type="SAM" id="MobiDB-lite"/>
    </source>
</evidence>
<reference evidence="4 5" key="1">
    <citation type="submission" date="2023-02" db="EMBL/GenBank/DDBJ databases">
        <title>Genome sequence of Shewanella metallivivens ER-Te-42B-Light, sp. nov., enriched from sulfide tube worms (Riftia pachyptila) isolated from Explorer Ridge in the Pacific Ocean.</title>
        <authorList>
            <person name="Maltman C."/>
            <person name="Kuzyk S.B."/>
            <person name="Kyndt J.A."/>
            <person name="Yurkov V."/>
        </authorList>
    </citation>
    <scope>NUCLEOTIDE SEQUENCE [LARGE SCALE GENOMIC DNA]</scope>
    <source>
        <strain evidence="4 5">ER-Te-42B-Light</strain>
    </source>
</reference>
<name>A0ABT5TRS5_9GAMM</name>
<comment type="caution">
    <text evidence="4">The sequence shown here is derived from an EMBL/GenBank/DDBJ whole genome shotgun (WGS) entry which is preliminary data.</text>
</comment>
<dbReference type="Gene3D" id="2.40.420.20">
    <property type="match status" value="1"/>
</dbReference>
<sequence>MIKTILRRLSPLFIIAVFAAAAWLLINTQEAPEQKDEPINIPIVDVQTVTPQTLSLNLPSYGVVNPKYKTQLVTEVQGRMLSISANFVAGGVVKKGEQLAIIEPSDYEADLIQAEATLAQATAALNEEKARGEVAKVEFKDFGNGLPPELGLRIPQLKKEQANVKYAQAALARAQRNLERTVIRAPFDGIIKARNVDLGQYVTLGTNLGELYDTSIAEIRLPLTNEELAYLESVENPDTSVTLTAQLAGKQATWQGSIVRSENVIDEQTRMVYLVAEIRDPYLRNTNTSNQLPLKYGSFVNAVITGRTVNDVVTLPRHVVRNGQVAVVTQDNIIEMRQVNIIRSDVDTLYIKGSFKANERVSTTSVNSLSSGQKVKILGEEPTSTDTPPEAATTAGE</sequence>
<dbReference type="Gene3D" id="1.10.287.470">
    <property type="entry name" value="Helix hairpin bin"/>
    <property type="match status" value="1"/>
</dbReference>
<evidence type="ECO:0000313" key="4">
    <source>
        <dbReference type="EMBL" id="MDD8061329.1"/>
    </source>
</evidence>
<organism evidence="4 5">
    <name type="scientific">Shewanella metallivivens</name>
    <dbReference type="NCBI Taxonomy" id="2872342"/>
    <lineage>
        <taxon>Bacteria</taxon>
        <taxon>Pseudomonadati</taxon>
        <taxon>Pseudomonadota</taxon>
        <taxon>Gammaproteobacteria</taxon>
        <taxon>Alteromonadales</taxon>
        <taxon>Shewanellaceae</taxon>
        <taxon>Shewanella</taxon>
    </lineage>
</organism>